<keyword evidence="3 5" id="KW-1133">Transmembrane helix</keyword>
<dbReference type="Proteomes" id="UP001145087">
    <property type="component" value="Unassembled WGS sequence"/>
</dbReference>
<dbReference type="AlphaFoldDB" id="A0A9X3J9D2"/>
<comment type="caution">
    <text evidence="7">The sequence shown here is derived from an EMBL/GenBank/DDBJ whole genome shotgun (WGS) entry which is preliminary data.</text>
</comment>
<dbReference type="GO" id="GO:0016020">
    <property type="term" value="C:membrane"/>
    <property type="evidence" value="ECO:0007669"/>
    <property type="project" value="UniProtKB-SubCell"/>
</dbReference>
<dbReference type="RefSeq" id="WP_343334978.1">
    <property type="nucleotide sequence ID" value="NZ_JAPOHD010000061.1"/>
</dbReference>
<protein>
    <submittedName>
        <fullName evidence="7">GtrA family protein</fullName>
    </submittedName>
</protein>
<evidence type="ECO:0000256" key="5">
    <source>
        <dbReference type="SAM" id="Phobius"/>
    </source>
</evidence>
<keyword evidence="4 5" id="KW-0472">Membrane</keyword>
<feature type="transmembrane region" description="Helical" evidence="5">
    <location>
        <begin position="107"/>
        <end position="128"/>
    </location>
</feature>
<gene>
    <name evidence="7" type="ORF">OU798_20060</name>
</gene>
<comment type="subcellular location">
    <subcellularLocation>
        <location evidence="1">Membrane</location>
        <topology evidence="1">Multi-pass membrane protein</topology>
    </subcellularLocation>
</comment>
<feature type="transmembrane region" description="Helical" evidence="5">
    <location>
        <begin position="134"/>
        <end position="154"/>
    </location>
</feature>
<accession>A0A9X3J9D2</accession>
<keyword evidence="8" id="KW-1185">Reference proteome</keyword>
<sequence length="173" mass="20276">MRNLFEKIGAIIIEIIDWFYFPFLRFIPKEIFRYAASGGANTFFDILLYFVFYRYVLDMQIIHLGFMAISAHIGAFLMVFPITFCTGFLLAKYVTFTSSELKGKIQLFRYLLTVAGSILLNYVFLKIFVEYCGWYATFSKIVTTIIVVMYSYMAQRYFTFKTGKRLIPAKANR</sequence>
<name>A0A9X3J9D2_9BACT</name>
<feature type="transmembrane region" description="Helical" evidence="5">
    <location>
        <begin position="31"/>
        <end position="53"/>
    </location>
</feature>
<evidence type="ECO:0000313" key="7">
    <source>
        <dbReference type="EMBL" id="MCY1722655.1"/>
    </source>
</evidence>
<dbReference type="EMBL" id="JAPOHD010000061">
    <property type="protein sequence ID" value="MCY1722655.1"/>
    <property type="molecule type" value="Genomic_DNA"/>
</dbReference>
<evidence type="ECO:0000256" key="2">
    <source>
        <dbReference type="ARBA" id="ARBA00022692"/>
    </source>
</evidence>
<dbReference type="Pfam" id="PF04138">
    <property type="entry name" value="GtrA_DPMS_TM"/>
    <property type="match status" value="1"/>
</dbReference>
<dbReference type="GO" id="GO:0000271">
    <property type="term" value="P:polysaccharide biosynthetic process"/>
    <property type="evidence" value="ECO:0007669"/>
    <property type="project" value="InterPro"/>
</dbReference>
<keyword evidence="2 5" id="KW-0812">Transmembrane</keyword>
<evidence type="ECO:0000256" key="4">
    <source>
        <dbReference type="ARBA" id="ARBA00023136"/>
    </source>
</evidence>
<evidence type="ECO:0000256" key="3">
    <source>
        <dbReference type="ARBA" id="ARBA00022989"/>
    </source>
</evidence>
<proteinExistence type="predicted"/>
<dbReference type="InterPro" id="IPR007267">
    <property type="entry name" value="GtrA_DPMS_TM"/>
</dbReference>
<evidence type="ECO:0000256" key="1">
    <source>
        <dbReference type="ARBA" id="ARBA00004141"/>
    </source>
</evidence>
<reference evidence="7" key="1">
    <citation type="submission" date="2022-11" db="EMBL/GenBank/DDBJ databases">
        <title>Marilongibacter aestuarii gen. nov., sp. nov., isolated from tidal flat sediment.</title>
        <authorList>
            <person name="Jiayan W."/>
        </authorList>
    </citation>
    <scope>NUCLEOTIDE SEQUENCE</scope>
    <source>
        <strain evidence="7">Z1-6</strain>
    </source>
</reference>
<feature type="domain" description="GtrA/DPMS transmembrane" evidence="6">
    <location>
        <begin position="33"/>
        <end position="160"/>
    </location>
</feature>
<feature type="transmembrane region" description="Helical" evidence="5">
    <location>
        <begin position="73"/>
        <end position="95"/>
    </location>
</feature>
<evidence type="ECO:0000259" key="6">
    <source>
        <dbReference type="Pfam" id="PF04138"/>
    </source>
</evidence>
<organism evidence="7 8">
    <name type="scientific">Draconibacterium aestuarii</name>
    <dbReference type="NCBI Taxonomy" id="2998507"/>
    <lineage>
        <taxon>Bacteria</taxon>
        <taxon>Pseudomonadati</taxon>
        <taxon>Bacteroidota</taxon>
        <taxon>Bacteroidia</taxon>
        <taxon>Marinilabiliales</taxon>
        <taxon>Prolixibacteraceae</taxon>
        <taxon>Draconibacterium</taxon>
    </lineage>
</organism>
<evidence type="ECO:0000313" key="8">
    <source>
        <dbReference type="Proteomes" id="UP001145087"/>
    </source>
</evidence>